<name>S0P274_9ENTE</name>
<evidence type="ECO:0000256" key="4">
    <source>
        <dbReference type="PROSITE-ProRule" id="PRU00182"/>
    </source>
</evidence>
<dbReference type="Gene3D" id="3.30.70.1560">
    <property type="entry name" value="Alpha-L RNA-binding motif"/>
    <property type="match status" value="1"/>
</dbReference>
<dbReference type="InterPro" id="IPR042092">
    <property type="entry name" value="PsdUridine_s_RsuA/RluB/E/F_cat"/>
</dbReference>
<dbReference type="GO" id="GO:0120159">
    <property type="term" value="F:rRNA pseudouridine synthase activity"/>
    <property type="evidence" value="ECO:0007669"/>
    <property type="project" value="UniProtKB-ARBA"/>
</dbReference>
<dbReference type="InterPro" id="IPR006145">
    <property type="entry name" value="PsdUridine_synth_RsuA/RluA"/>
</dbReference>
<dbReference type="SUPFAM" id="SSF55174">
    <property type="entry name" value="Alpha-L RNA-binding motif"/>
    <property type="match status" value="1"/>
</dbReference>
<dbReference type="InterPro" id="IPR018496">
    <property type="entry name" value="PsdUridine_synth_RsuA/RluB_CS"/>
</dbReference>
<sequence length="237" mass="26980">MRLDKFLADMEFGSRKEVKQVIKKGRVKVNGVVCKSDKTQVNEHLDQISVDDEAVIYQSQFYYILHKPQGVISATVDNFDETVVDLLDDEVFREDLFPVGRLDKDTEGLLILTNDGALAHRLLSPKKHVEKAYYAKVAGQMVPKDIEAFKTGLMIDQNELCLPAELTILSYDPILDESEIELILHEGKFHQVKRMVQAVGKEVTYLKRIRMGKLVLPSDLALGEYRELTTEELELLS</sequence>
<dbReference type="Gene3D" id="3.10.290.10">
    <property type="entry name" value="RNA-binding S4 domain"/>
    <property type="match status" value="1"/>
</dbReference>
<dbReference type="EC" id="5.4.99.-" evidence="5"/>
<dbReference type="OrthoDB" id="9807213at2"/>
<accession>S0P274</accession>
<dbReference type="eggNOG" id="COG1187">
    <property type="taxonomic scope" value="Bacteria"/>
</dbReference>
<evidence type="ECO:0000259" key="6">
    <source>
        <dbReference type="SMART" id="SM00363"/>
    </source>
</evidence>
<evidence type="ECO:0000256" key="2">
    <source>
        <dbReference type="ARBA" id="ARBA00022884"/>
    </source>
</evidence>
<keyword evidence="3 5" id="KW-0413">Isomerase</keyword>
<dbReference type="CDD" id="cd00165">
    <property type="entry name" value="S4"/>
    <property type="match status" value="1"/>
</dbReference>
<dbReference type="CDD" id="cd02553">
    <property type="entry name" value="PseudoU_synth_RsuA"/>
    <property type="match status" value="1"/>
</dbReference>
<evidence type="ECO:0000256" key="3">
    <source>
        <dbReference type="ARBA" id="ARBA00023235"/>
    </source>
</evidence>
<dbReference type="InterPro" id="IPR000748">
    <property type="entry name" value="PsdUridine_synth_RsuA/RluB/E/F"/>
</dbReference>
<dbReference type="InterPro" id="IPR020103">
    <property type="entry name" value="PsdUridine_synth_cat_dom_sf"/>
</dbReference>
<comment type="similarity">
    <text evidence="1 5">Belongs to the pseudouridine synthase RsuA family.</text>
</comment>
<dbReference type="PATRIC" id="fig|1140003.3.peg.716"/>
<dbReference type="Pfam" id="PF01479">
    <property type="entry name" value="S4"/>
    <property type="match status" value="1"/>
</dbReference>
<organism evidence="7 8">
    <name type="scientific">Enterococcus sulfureus ATCC 49903</name>
    <dbReference type="NCBI Taxonomy" id="1140003"/>
    <lineage>
        <taxon>Bacteria</taxon>
        <taxon>Bacillati</taxon>
        <taxon>Bacillota</taxon>
        <taxon>Bacilli</taxon>
        <taxon>Lactobacillales</taxon>
        <taxon>Enterococcaceae</taxon>
        <taxon>Enterococcus</taxon>
    </lineage>
</organism>
<dbReference type="SUPFAM" id="SSF55120">
    <property type="entry name" value="Pseudouridine synthase"/>
    <property type="match status" value="1"/>
</dbReference>
<dbReference type="InterPro" id="IPR036986">
    <property type="entry name" value="S4_RNA-bd_sf"/>
</dbReference>
<evidence type="ECO:0000313" key="8">
    <source>
        <dbReference type="Proteomes" id="UP000015961"/>
    </source>
</evidence>
<feature type="domain" description="RNA-binding S4" evidence="6">
    <location>
        <begin position="1"/>
        <end position="61"/>
    </location>
</feature>
<dbReference type="PROSITE" id="PS01149">
    <property type="entry name" value="PSI_RSU"/>
    <property type="match status" value="1"/>
</dbReference>
<dbReference type="InterPro" id="IPR020094">
    <property type="entry name" value="TruA/RsuA/RluB/E/F_N"/>
</dbReference>
<keyword evidence="8" id="KW-1185">Reference proteome</keyword>
<gene>
    <name evidence="7" type="ORF">I573_00716</name>
</gene>
<keyword evidence="2 4" id="KW-0694">RNA-binding</keyword>
<dbReference type="Gene3D" id="3.30.70.580">
    <property type="entry name" value="Pseudouridine synthase I, catalytic domain, N-terminal subdomain"/>
    <property type="match status" value="1"/>
</dbReference>
<dbReference type="STRING" id="1140003.OMY_00723"/>
<dbReference type="RefSeq" id="WP_016185212.1">
    <property type="nucleotide sequence ID" value="NZ_ASWO01000001.1"/>
</dbReference>
<evidence type="ECO:0000256" key="1">
    <source>
        <dbReference type="ARBA" id="ARBA00008348"/>
    </source>
</evidence>
<dbReference type="FunFam" id="3.10.290.10:FF:000003">
    <property type="entry name" value="Pseudouridine synthase"/>
    <property type="match status" value="1"/>
</dbReference>
<evidence type="ECO:0000256" key="5">
    <source>
        <dbReference type="RuleBase" id="RU003887"/>
    </source>
</evidence>
<dbReference type="SMART" id="SM00363">
    <property type="entry name" value="S4"/>
    <property type="match status" value="1"/>
</dbReference>
<proteinExistence type="inferred from homology"/>
<dbReference type="GO" id="GO:0005829">
    <property type="term" value="C:cytosol"/>
    <property type="evidence" value="ECO:0007669"/>
    <property type="project" value="UniProtKB-ARBA"/>
</dbReference>
<comment type="caution">
    <text evidence="7">The sequence shown here is derived from an EMBL/GenBank/DDBJ whole genome shotgun (WGS) entry which is preliminary data.</text>
</comment>
<dbReference type="AlphaFoldDB" id="S0P274"/>
<protein>
    <recommendedName>
        <fullName evidence="5">Pseudouridine synthase</fullName>
        <ecNumber evidence="5">5.4.99.-</ecNumber>
    </recommendedName>
</protein>
<dbReference type="PANTHER" id="PTHR47683">
    <property type="entry name" value="PSEUDOURIDINE SYNTHASE FAMILY PROTEIN-RELATED"/>
    <property type="match status" value="1"/>
</dbReference>
<dbReference type="PROSITE" id="PS50889">
    <property type="entry name" value="S4"/>
    <property type="match status" value="1"/>
</dbReference>
<dbReference type="PANTHER" id="PTHR47683:SF4">
    <property type="entry name" value="PSEUDOURIDINE SYNTHASE"/>
    <property type="match status" value="1"/>
</dbReference>
<dbReference type="FunFam" id="3.30.70.1560:FF:000001">
    <property type="entry name" value="Pseudouridine synthase"/>
    <property type="match status" value="1"/>
</dbReference>
<dbReference type="Proteomes" id="UP000015961">
    <property type="component" value="Unassembled WGS sequence"/>
</dbReference>
<dbReference type="Pfam" id="PF00849">
    <property type="entry name" value="PseudoU_synth_2"/>
    <property type="match status" value="1"/>
</dbReference>
<evidence type="ECO:0000313" key="7">
    <source>
        <dbReference type="EMBL" id="EOT87659.1"/>
    </source>
</evidence>
<dbReference type="EMBL" id="ASWO01000001">
    <property type="protein sequence ID" value="EOT87659.1"/>
    <property type="molecule type" value="Genomic_DNA"/>
</dbReference>
<dbReference type="NCBIfam" id="TIGR00093">
    <property type="entry name" value="pseudouridine synthase"/>
    <property type="match status" value="1"/>
</dbReference>
<reference evidence="7 8" key="1">
    <citation type="submission" date="2013-03" db="EMBL/GenBank/DDBJ databases">
        <title>The Genome Sequence of Enterococcus sulfureus ATCC_49903 (PacBio/Illumina hybrid assembly).</title>
        <authorList>
            <consortium name="The Broad Institute Genomics Platform"/>
            <consortium name="The Broad Institute Genome Sequencing Center for Infectious Disease"/>
            <person name="Earl A."/>
            <person name="Russ C."/>
            <person name="Gilmore M."/>
            <person name="Surin D."/>
            <person name="Walker B."/>
            <person name="Young S."/>
            <person name="Zeng Q."/>
            <person name="Gargeya S."/>
            <person name="Fitzgerald M."/>
            <person name="Haas B."/>
            <person name="Abouelleil A."/>
            <person name="Allen A.W."/>
            <person name="Alvarado L."/>
            <person name="Arachchi H.M."/>
            <person name="Berlin A.M."/>
            <person name="Chapman S.B."/>
            <person name="Gainer-Dewar J."/>
            <person name="Goldberg J."/>
            <person name="Griggs A."/>
            <person name="Gujja S."/>
            <person name="Hansen M."/>
            <person name="Howarth C."/>
            <person name="Imamovic A."/>
            <person name="Ireland A."/>
            <person name="Larimer J."/>
            <person name="McCowan C."/>
            <person name="Murphy C."/>
            <person name="Pearson M."/>
            <person name="Poon T.W."/>
            <person name="Priest M."/>
            <person name="Roberts A."/>
            <person name="Saif S."/>
            <person name="Shea T."/>
            <person name="Sisk P."/>
            <person name="Sykes S."/>
            <person name="Wortman J."/>
            <person name="Nusbaum C."/>
            <person name="Birren B."/>
        </authorList>
    </citation>
    <scope>NUCLEOTIDE SEQUENCE [LARGE SCALE GENOMIC DNA]</scope>
    <source>
        <strain evidence="7 8">ATCC 49903</strain>
    </source>
</reference>
<dbReference type="GO" id="GO:0003723">
    <property type="term" value="F:RNA binding"/>
    <property type="evidence" value="ECO:0007669"/>
    <property type="project" value="UniProtKB-KW"/>
</dbReference>
<dbReference type="InterPro" id="IPR050343">
    <property type="entry name" value="RsuA_PseudoU_synthase"/>
</dbReference>
<dbReference type="GO" id="GO:0000455">
    <property type="term" value="P:enzyme-directed rRNA pseudouridine synthesis"/>
    <property type="evidence" value="ECO:0007669"/>
    <property type="project" value="UniProtKB-ARBA"/>
</dbReference>
<dbReference type="InterPro" id="IPR002942">
    <property type="entry name" value="S4_RNA-bd"/>
</dbReference>